<dbReference type="EMBL" id="DTMF01000071">
    <property type="protein sequence ID" value="HGF33302.1"/>
    <property type="molecule type" value="Genomic_DNA"/>
</dbReference>
<feature type="domain" description="Nucleoside phosphorylase" evidence="1">
    <location>
        <begin position="61"/>
        <end position="250"/>
    </location>
</feature>
<dbReference type="SUPFAM" id="SSF53167">
    <property type="entry name" value="Purine and uridine phosphorylases"/>
    <property type="match status" value="1"/>
</dbReference>
<evidence type="ECO:0000313" key="2">
    <source>
        <dbReference type="EMBL" id="HGF33302.1"/>
    </source>
</evidence>
<gene>
    <name evidence="2" type="ORF">ENW96_02790</name>
</gene>
<comment type="caution">
    <text evidence="2">The sequence shown here is derived from an EMBL/GenBank/DDBJ whole genome shotgun (WGS) entry which is preliminary data.</text>
</comment>
<dbReference type="GO" id="GO:0003824">
    <property type="term" value="F:catalytic activity"/>
    <property type="evidence" value="ECO:0007669"/>
    <property type="project" value="InterPro"/>
</dbReference>
<accession>A0A7C3V242</accession>
<dbReference type="AlphaFoldDB" id="A0A7C3V242"/>
<evidence type="ECO:0000259" key="1">
    <source>
        <dbReference type="Pfam" id="PF01048"/>
    </source>
</evidence>
<reference evidence="2" key="1">
    <citation type="journal article" date="2020" name="mSystems">
        <title>Genome- and Community-Level Interaction Insights into Carbon Utilization and Element Cycling Functions of Hydrothermarchaeota in Hydrothermal Sediment.</title>
        <authorList>
            <person name="Zhou Z."/>
            <person name="Liu Y."/>
            <person name="Xu W."/>
            <person name="Pan J."/>
            <person name="Luo Z.H."/>
            <person name="Li M."/>
        </authorList>
    </citation>
    <scope>NUCLEOTIDE SEQUENCE [LARGE SCALE GENOMIC DNA]</scope>
    <source>
        <strain evidence="2">SpSt-897</strain>
    </source>
</reference>
<dbReference type="InterPro" id="IPR035994">
    <property type="entry name" value="Nucleoside_phosphorylase_sf"/>
</dbReference>
<sequence>MEIQGSAAGRMMPKITAAGRNAGQAPEDLQVQLHSDRIWEDQEALIKPSREPGEKPVTPTVILTFTQPDYQTLCRLAQAAAGARQIFSCPCRSGSWEGIALTITGPVLGAPYAAMVLERLIALGARRVLALGWCGSVSPRVRLGSLILPNQAISGDGTSPHYRSEPGDLFPHSGLYEILASGLRGRKIPWHTGPVWSTDAFFRETKGLIKSLREQGILGLDLELAALFAVSRFRAVPLAGLLVVSDELFALQWHPAKGSQPFRQARDAAIRLLLEAAVKAEKHNV</sequence>
<name>A0A7C3V242_9BACT</name>
<organism evidence="2">
    <name type="scientific">Desulfobacca acetoxidans</name>
    <dbReference type="NCBI Taxonomy" id="60893"/>
    <lineage>
        <taxon>Bacteria</taxon>
        <taxon>Pseudomonadati</taxon>
        <taxon>Thermodesulfobacteriota</taxon>
        <taxon>Desulfobaccia</taxon>
        <taxon>Desulfobaccales</taxon>
        <taxon>Desulfobaccaceae</taxon>
        <taxon>Desulfobacca</taxon>
    </lineage>
</organism>
<dbReference type="GO" id="GO:0009116">
    <property type="term" value="P:nucleoside metabolic process"/>
    <property type="evidence" value="ECO:0007669"/>
    <property type="project" value="InterPro"/>
</dbReference>
<dbReference type="Gene3D" id="3.40.50.1580">
    <property type="entry name" value="Nucleoside phosphorylase domain"/>
    <property type="match status" value="1"/>
</dbReference>
<dbReference type="CDD" id="cd09007">
    <property type="entry name" value="NP-I_spr0068"/>
    <property type="match status" value="1"/>
</dbReference>
<dbReference type="PANTHER" id="PTHR43691:SF6">
    <property type="entry name" value="AMP NUCLEOSIDASE"/>
    <property type="match status" value="1"/>
</dbReference>
<dbReference type="InterPro" id="IPR000845">
    <property type="entry name" value="Nucleoside_phosphorylase_d"/>
</dbReference>
<dbReference type="Pfam" id="PF01048">
    <property type="entry name" value="PNP_UDP_1"/>
    <property type="match status" value="1"/>
</dbReference>
<proteinExistence type="predicted"/>
<dbReference type="PANTHER" id="PTHR43691">
    <property type="entry name" value="URIDINE PHOSPHORYLASE"/>
    <property type="match status" value="1"/>
</dbReference>
<protein>
    <recommendedName>
        <fullName evidence="1">Nucleoside phosphorylase domain-containing protein</fullName>
    </recommendedName>
</protein>
<dbReference type="GO" id="GO:0005829">
    <property type="term" value="C:cytosol"/>
    <property type="evidence" value="ECO:0007669"/>
    <property type="project" value="TreeGrafter"/>
</dbReference>